<dbReference type="InterPro" id="IPR012944">
    <property type="entry name" value="SusD_RagB_dom"/>
</dbReference>
<evidence type="ECO:0000256" key="5">
    <source>
        <dbReference type="ARBA" id="ARBA00023237"/>
    </source>
</evidence>
<dbReference type="PROSITE" id="PS51257">
    <property type="entry name" value="PROKAR_LIPOPROTEIN"/>
    <property type="match status" value="1"/>
</dbReference>
<evidence type="ECO:0000313" key="9">
    <source>
        <dbReference type="EMBL" id="MBU3857148.1"/>
    </source>
</evidence>
<feature type="chain" id="PRO_5038119382" evidence="6">
    <location>
        <begin position="23"/>
        <end position="501"/>
    </location>
</feature>
<comment type="similarity">
    <text evidence="2">Belongs to the SusD family.</text>
</comment>
<evidence type="ECO:0000259" key="7">
    <source>
        <dbReference type="Pfam" id="PF07980"/>
    </source>
</evidence>
<comment type="subcellular location">
    <subcellularLocation>
        <location evidence="1">Cell outer membrane</location>
    </subcellularLocation>
</comment>
<dbReference type="AlphaFoldDB" id="A0A948TPF1"/>
<protein>
    <submittedName>
        <fullName evidence="9">RagB/SusD family nutrient uptake outer membrane protein</fullName>
    </submittedName>
</protein>
<evidence type="ECO:0000256" key="6">
    <source>
        <dbReference type="SAM" id="SignalP"/>
    </source>
</evidence>
<evidence type="ECO:0000313" key="10">
    <source>
        <dbReference type="Proteomes" id="UP000784286"/>
    </source>
</evidence>
<keyword evidence="4" id="KW-0472">Membrane</keyword>
<name>A0A948TPF1_9BACT</name>
<keyword evidence="3 6" id="KW-0732">Signal</keyword>
<gene>
    <name evidence="9" type="ORF">H9928_11515</name>
</gene>
<evidence type="ECO:0000259" key="8">
    <source>
        <dbReference type="Pfam" id="PF14322"/>
    </source>
</evidence>
<evidence type="ECO:0000256" key="4">
    <source>
        <dbReference type="ARBA" id="ARBA00023136"/>
    </source>
</evidence>
<dbReference type="InterPro" id="IPR011990">
    <property type="entry name" value="TPR-like_helical_dom_sf"/>
</dbReference>
<keyword evidence="5" id="KW-0998">Cell outer membrane</keyword>
<reference evidence="9" key="2">
    <citation type="submission" date="2021-04" db="EMBL/GenBank/DDBJ databases">
        <authorList>
            <person name="Gilroy R."/>
        </authorList>
    </citation>
    <scope>NUCLEOTIDE SEQUENCE</scope>
    <source>
        <strain evidence="9">8470</strain>
    </source>
</reference>
<organism evidence="9 10">
    <name type="scientific">Candidatus Phocaeicola excrementipullorum</name>
    <dbReference type="NCBI Taxonomy" id="2838731"/>
    <lineage>
        <taxon>Bacteria</taxon>
        <taxon>Pseudomonadati</taxon>
        <taxon>Bacteroidota</taxon>
        <taxon>Bacteroidia</taxon>
        <taxon>Bacteroidales</taxon>
        <taxon>Bacteroidaceae</taxon>
        <taxon>Phocaeicola</taxon>
    </lineage>
</organism>
<dbReference type="InterPro" id="IPR033985">
    <property type="entry name" value="SusD-like_N"/>
</dbReference>
<dbReference type="Pfam" id="PF07980">
    <property type="entry name" value="SusD_RagB"/>
    <property type="match status" value="1"/>
</dbReference>
<feature type="domain" description="RagB/SusD" evidence="7">
    <location>
        <begin position="326"/>
        <end position="500"/>
    </location>
</feature>
<dbReference type="Proteomes" id="UP000784286">
    <property type="component" value="Unassembled WGS sequence"/>
</dbReference>
<proteinExistence type="inferred from homology"/>
<reference evidence="9" key="1">
    <citation type="journal article" date="2021" name="PeerJ">
        <title>Extensive microbial diversity within the chicken gut microbiome revealed by metagenomics and culture.</title>
        <authorList>
            <person name="Gilroy R."/>
            <person name="Ravi A."/>
            <person name="Getino M."/>
            <person name="Pursley I."/>
            <person name="Horton D.L."/>
            <person name="Alikhan N.F."/>
            <person name="Baker D."/>
            <person name="Gharbi K."/>
            <person name="Hall N."/>
            <person name="Watson M."/>
            <person name="Adriaenssens E.M."/>
            <person name="Foster-Nyarko E."/>
            <person name="Jarju S."/>
            <person name="Secka A."/>
            <person name="Antonio M."/>
            <person name="Oren A."/>
            <person name="Chaudhuri R.R."/>
            <person name="La Ragione R."/>
            <person name="Hildebrand F."/>
            <person name="Pallen M.J."/>
        </authorList>
    </citation>
    <scope>NUCLEOTIDE SEQUENCE</scope>
    <source>
        <strain evidence="9">8470</strain>
    </source>
</reference>
<accession>A0A948TPF1</accession>
<evidence type="ECO:0000256" key="2">
    <source>
        <dbReference type="ARBA" id="ARBA00006275"/>
    </source>
</evidence>
<dbReference type="CDD" id="cd08977">
    <property type="entry name" value="SusD"/>
    <property type="match status" value="1"/>
</dbReference>
<evidence type="ECO:0000256" key="1">
    <source>
        <dbReference type="ARBA" id="ARBA00004442"/>
    </source>
</evidence>
<dbReference type="Pfam" id="PF14322">
    <property type="entry name" value="SusD-like_3"/>
    <property type="match status" value="1"/>
</dbReference>
<comment type="caution">
    <text evidence="9">The sequence shown here is derived from an EMBL/GenBank/DDBJ whole genome shotgun (WGS) entry which is preliminary data.</text>
</comment>
<dbReference type="Gene3D" id="2.20.20.130">
    <property type="match status" value="1"/>
</dbReference>
<dbReference type="Gene3D" id="1.25.40.390">
    <property type="match status" value="1"/>
</dbReference>
<dbReference type="SUPFAM" id="SSF48452">
    <property type="entry name" value="TPR-like"/>
    <property type="match status" value="1"/>
</dbReference>
<feature type="signal peptide" evidence="6">
    <location>
        <begin position="1"/>
        <end position="22"/>
    </location>
</feature>
<dbReference type="Gene3D" id="1.25.40.900">
    <property type="match status" value="1"/>
</dbReference>
<dbReference type="GO" id="GO:0009279">
    <property type="term" value="C:cell outer membrane"/>
    <property type="evidence" value="ECO:0007669"/>
    <property type="project" value="UniProtKB-SubCell"/>
</dbReference>
<dbReference type="EMBL" id="JAHLFJ010000103">
    <property type="protein sequence ID" value="MBU3857148.1"/>
    <property type="molecule type" value="Genomic_DNA"/>
</dbReference>
<sequence length="501" mass="55610">MKRYSKYLLLAASLTAASCSESWLDLNPSTSVTTEQALSTVNDLQTALNGVYRETSQHSYYGDNYWYYGDCRAMDVQAREGKDSGQRVSPYYEYNAIATDNLNIVLPWQRPYIVIRQANNIIQHIDEGSITDGDAEQLAAIKSEALVLRGLALFNLTRFFGMPYTYDNGASPGVPIVTKAVTPDYLPARNTVAECYAQVVTDMTDALSGLSRERRDGYVNYWAAQALLSRVYLDMGEYQKAYEAATDVIQNAGALYSLYTISEYPGVWGQDFQSESLFELYISTTEPSEWGGGTGGEGAPMVYANENSTDWNNLILTEDYLTLLEEDPDDVRHSVTQYSRIENNAALPGAARNRRVFLGKFPGKTGDPKDNNICIIRLSEVYLNAAEAGAHLGGAALSESRGYLNTLISQRTPNASMQVASDADLTVDRVLKERRKELVGEGQIFFDFLRNKKTITRKGGWHLGTLETANAEVIEPTDLRIALPIPQTEIDSNPNVTQNPR</sequence>
<feature type="domain" description="SusD-like N-terminal" evidence="8">
    <location>
        <begin position="23"/>
        <end position="233"/>
    </location>
</feature>
<evidence type="ECO:0000256" key="3">
    <source>
        <dbReference type="ARBA" id="ARBA00022729"/>
    </source>
</evidence>